<keyword evidence="1" id="KW-0732">Signal</keyword>
<name>A0A396FVY2_9FIRM</name>
<dbReference type="Proteomes" id="UP001193670">
    <property type="component" value="Unassembled WGS sequence"/>
</dbReference>
<reference evidence="6 7" key="1">
    <citation type="submission" date="2018-08" db="EMBL/GenBank/DDBJ databases">
        <title>A genome reference for cultivated species of the human gut microbiota.</title>
        <authorList>
            <person name="Zou Y."/>
            <person name="Xue W."/>
            <person name="Luo G."/>
        </authorList>
    </citation>
    <scope>NUCLEOTIDE SEQUENCE [LARGE SCALE GENOMIC DNA]</scope>
    <source>
        <strain evidence="5 6">AF36-2BH</strain>
        <strain evidence="4 7">AM48-7</strain>
    </source>
</reference>
<reference evidence="3" key="4">
    <citation type="submission" date="2020-02" db="EMBL/GenBank/DDBJ databases">
        <authorList>
            <person name="Littmann E."/>
            <person name="Sorbara M."/>
        </authorList>
    </citation>
    <scope>NUCLEOTIDE SEQUENCE</scope>
    <source>
        <strain evidence="3">MSK.17.79</strain>
    </source>
</reference>
<reference evidence="3" key="3">
    <citation type="journal article" date="2020" name="Cell Host Microbe">
        <title>Functional and Genomic Variation between Human-Derived Isolates of Lachnospiraceae Reveals Inter- and Intra-Species Diversity.</title>
        <authorList>
            <person name="Sorbara M.T."/>
            <person name="Littmann E.R."/>
            <person name="Fontana E."/>
            <person name="Moody T.U."/>
            <person name="Kohout C.E."/>
            <person name="Gjonbalaj M."/>
            <person name="Eaton V."/>
            <person name="Seok R."/>
            <person name="Leiner I.M."/>
            <person name="Pamer E.G."/>
        </authorList>
    </citation>
    <scope>NUCLEOTIDE SEQUENCE</scope>
    <source>
        <strain evidence="3">MSK.17.79</strain>
    </source>
</reference>
<evidence type="ECO:0000313" key="8">
    <source>
        <dbReference type="Proteomes" id="UP000479563"/>
    </source>
</evidence>
<evidence type="ECO:0000256" key="1">
    <source>
        <dbReference type="SAM" id="SignalP"/>
    </source>
</evidence>
<feature type="signal peptide" evidence="1">
    <location>
        <begin position="1"/>
        <end position="24"/>
    </location>
</feature>
<evidence type="ECO:0000313" key="6">
    <source>
        <dbReference type="Proteomes" id="UP000266698"/>
    </source>
</evidence>
<proteinExistence type="predicted"/>
<protein>
    <submittedName>
        <fullName evidence="5">Extracellular solute-binding protein</fullName>
    </submittedName>
</protein>
<sequence>MMKNKKKGVLIAVVVIALIVAAVAAVCINKKAGDSGKLKEGQTETTVKKSDTKVITFAVPDICRIDENNLKQFNAALMSDGYNYELNIKYLEYDEYSQKLESAFAAGETDVAFLGLGDENGNNPVYDLISSDLVLNLDDVLSKDQGKTLYDAFPKNLWEMAKCDGHIYSIPSALADDNGVYAAFNRDYISDDVINSWDGSIDGIYQILKASEWDNSKAPGFQYLINEYVFGDMIGCEIRNGLCFDYDTMSVENPLESQKFTEYLKGLDKMKKDGYLKDDETGEITYLNNIGLNNEEILQNVKSGNFVVALCSGEIDENFQKDNIAVKTVEHYLTSRVNASIGIAKNTKDVDAVVEFLGLLYGNGKYADILLYGQEGTDYKVVDGVACNTDGTDLEDDYLSKLCLDLFINVYPVTGERYMENRKDEFFALYDNAGVSPFIGFEPDTENLNNISNDLSDFMNGLNGKSVEESIEGAKEKLTADGMDSYLDSVRNQWEEYKQ</sequence>
<dbReference type="Gene3D" id="3.40.190.10">
    <property type="entry name" value="Periplasmic binding protein-like II"/>
    <property type="match status" value="2"/>
</dbReference>
<gene>
    <name evidence="5" type="ORF">DW001_01980</name>
    <name evidence="4" type="ORF">DW975_00805</name>
    <name evidence="3" type="ORF">G4319_02110</name>
    <name evidence="2" type="ORF">GKE07_00825</name>
</gene>
<dbReference type="Pfam" id="PF01547">
    <property type="entry name" value="SBP_bac_1"/>
    <property type="match status" value="1"/>
</dbReference>
<evidence type="ECO:0000313" key="2">
    <source>
        <dbReference type="EMBL" id="MSC58779.1"/>
    </source>
</evidence>
<reference evidence="2 8" key="2">
    <citation type="journal article" date="2019" name="Nat. Med.">
        <title>A library of human gut bacterial isolates paired with longitudinal multiomics data enables mechanistic microbiome research.</title>
        <authorList>
            <person name="Poyet M."/>
            <person name="Groussin M."/>
            <person name="Gibbons S.M."/>
            <person name="Avila-Pacheco J."/>
            <person name="Jiang X."/>
            <person name="Kearney S.M."/>
            <person name="Perrotta A.R."/>
            <person name="Berdy B."/>
            <person name="Zhao S."/>
            <person name="Lieberman T.D."/>
            <person name="Swanson P.K."/>
            <person name="Smith M."/>
            <person name="Roesemann S."/>
            <person name="Alexander J.E."/>
            <person name="Rich S.A."/>
            <person name="Livny J."/>
            <person name="Vlamakis H."/>
            <person name="Clish C."/>
            <person name="Bullock K."/>
            <person name="Deik A."/>
            <person name="Scott J."/>
            <person name="Pierce K.A."/>
            <person name="Xavier R.J."/>
            <person name="Alm E.J."/>
        </authorList>
    </citation>
    <scope>NUCLEOTIDE SEQUENCE [LARGE SCALE GENOMIC DNA]</scope>
    <source>
        <strain evidence="2 8">BIOML-A11</strain>
    </source>
</reference>
<evidence type="ECO:0000313" key="3">
    <source>
        <dbReference type="EMBL" id="NSC26145.1"/>
    </source>
</evidence>
<dbReference type="EMBL" id="WKQP01000001">
    <property type="protein sequence ID" value="MSC58779.1"/>
    <property type="molecule type" value="Genomic_DNA"/>
</dbReference>
<dbReference type="EMBL" id="QRPB01000002">
    <property type="protein sequence ID" value="RHL82763.1"/>
    <property type="molecule type" value="Genomic_DNA"/>
</dbReference>
<dbReference type="Proteomes" id="UP000266698">
    <property type="component" value="Unassembled WGS sequence"/>
</dbReference>
<comment type="caution">
    <text evidence="5">The sequence shown here is derived from an EMBL/GenBank/DDBJ whole genome shotgun (WGS) entry which is preliminary data.</text>
</comment>
<evidence type="ECO:0000313" key="7">
    <source>
        <dbReference type="Proteomes" id="UP000283431"/>
    </source>
</evidence>
<feature type="chain" id="PRO_5042705506" evidence="1">
    <location>
        <begin position="25"/>
        <end position="499"/>
    </location>
</feature>
<dbReference type="Proteomes" id="UP000479563">
    <property type="component" value="Unassembled WGS sequence"/>
</dbReference>
<dbReference type="SUPFAM" id="SSF53850">
    <property type="entry name" value="Periplasmic binding protein-like II"/>
    <property type="match status" value="1"/>
</dbReference>
<organism evidence="5 6">
    <name type="scientific">Agathobacter rectalis</name>
    <dbReference type="NCBI Taxonomy" id="39491"/>
    <lineage>
        <taxon>Bacteria</taxon>
        <taxon>Bacillati</taxon>
        <taxon>Bacillota</taxon>
        <taxon>Clostridia</taxon>
        <taxon>Lachnospirales</taxon>
        <taxon>Lachnospiraceae</taxon>
        <taxon>Agathobacter</taxon>
    </lineage>
</organism>
<evidence type="ECO:0000313" key="4">
    <source>
        <dbReference type="EMBL" id="RGZ76926.1"/>
    </source>
</evidence>
<dbReference type="Proteomes" id="UP000283431">
    <property type="component" value="Unassembled WGS sequence"/>
</dbReference>
<dbReference type="EMBL" id="JAAILW010000002">
    <property type="protein sequence ID" value="NSC26145.1"/>
    <property type="molecule type" value="Genomic_DNA"/>
</dbReference>
<dbReference type="EMBL" id="QSEN01000001">
    <property type="protein sequence ID" value="RGZ76926.1"/>
    <property type="molecule type" value="Genomic_DNA"/>
</dbReference>
<accession>A0A396FVY2</accession>
<evidence type="ECO:0000313" key="5">
    <source>
        <dbReference type="EMBL" id="RHL82763.1"/>
    </source>
</evidence>
<dbReference type="InterPro" id="IPR006059">
    <property type="entry name" value="SBP"/>
</dbReference>
<dbReference type="AlphaFoldDB" id="A0A396FVY2"/>